<proteinExistence type="inferred from homology"/>
<feature type="transmembrane region" description="Helical" evidence="8">
    <location>
        <begin position="12"/>
        <end position="34"/>
    </location>
</feature>
<feature type="transmembrane region" description="Helical" evidence="8">
    <location>
        <begin position="40"/>
        <end position="61"/>
    </location>
</feature>
<feature type="transmembrane region" description="Helical" evidence="8">
    <location>
        <begin position="172"/>
        <end position="192"/>
    </location>
</feature>
<evidence type="ECO:0000256" key="3">
    <source>
        <dbReference type="ARBA" id="ARBA00005985"/>
    </source>
</evidence>
<keyword evidence="7 8" id="KW-0472">Membrane</keyword>
<feature type="transmembrane region" description="Helical" evidence="8">
    <location>
        <begin position="290"/>
        <end position="309"/>
    </location>
</feature>
<reference evidence="9 10" key="1">
    <citation type="journal article" date="2015" name="Nat. Commun.">
        <title>Genomic and transcriptomic evidence for scavenging of diverse organic compounds by widespread deep-sea archaea.</title>
        <authorList>
            <person name="Li M."/>
            <person name="Baker B.J."/>
            <person name="Anantharaman K."/>
            <person name="Jain S."/>
            <person name="Breier J.A."/>
            <person name="Dick G.J."/>
        </authorList>
    </citation>
    <scope>NUCLEOTIDE SEQUENCE [LARGE SCALE GENOMIC DNA]</scope>
    <source>
        <strain evidence="9">Cayman_51_deep</strain>
    </source>
</reference>
<sequence>MGAKEILEFVKVEHTLFSLPFVLIGFILAQHQFGSESMDIIWILVAAVGARGLAMALNRIIDHDIDAANPRTASRHLPSGSMSVQAAWTLSAVFLAMLLGGAWMLNEVALKMAWLPVLVFVVYPYTKRFTSLCHFWVGLCLGLAPAGAWVAVAADTHGWASINGMLDGRTEFLWYPEIFFISLGIVFWIAAFDVNYARMDVDADREQGIHSFPARYGSDATRNLSVALIIGWVACFFLTGLHDFSDQRASRYMLWMPAVVLMAAANLYVMTKGADAAGESDAAMGRFQQVLFRASMLTGWVLLGSLVFVESLIHGLD</sequence>
<dbReference type="GO" id="GO:0005886">
    <property type="term" value="C:plasma membrane"/>
    <property type="evidence" value="ECO:0007669"/>
    <property type="project" value="UniProtKB-SubCell"/>
</dbReference>
<dbReference type="InterPro" id="IPR039653">
    <property type="entry name" value="Prenyltransferase"/>
</dbReference>
<dbReference type="PANTHER" id="PTHR11048">
    <property type="entry name" value="PRENYLTRANSFERASES"/>
    <property type="match status" value="1"/>
</dbReference>
<evidence type="ECO:0000256" key="5">
    <source>
        <dbReference type="ARBA" id="ARBA00022692"/>
    </source>
</evidence>
<dbReference type="InterPro" id="IPR006371">
    <property type="entry name" value="Polyprenyltransferase_UbiA-li"/>
</dbReference>
<dbReference type="InterPro" id="IPR044878">
    <property type="entry name" value="UbiA_sf"/>
</dbReference>
<comment type="caution">
    <text evidence="9">The sequence shown here is derived from an EMBL/GenBank/DDBJ whole genome shotgun (WGS) entry which is preliminary data.</text>
</comment>
<evidence type="ECO:0000256" key="8">
    <source>
        <dbReference type="SAM" id="Phobius"/>
    </source>
</evidence>
<evidence type="ECO:0000256" key="7">
    <source>
        <dbReference type="ARBA" id="ARBA00023136"/>
    </source>
</evidence>
<evidence type="ECO:0000313" key="10">
    <source>
        <dbReference type="Proteomes" id="UP000248161"/>
    </source>
</evidence>
<dbReference type="EMBL" id="PSPG01000014">
    <property type="protein sequence ID" value="PXF20941.1"/>
    <property type="molecule type" value="Genomic_DNA"/>
</dbReference>
<dbReference type="GO" id="GO:0016765">
    <property type="term" value="F:transferase activity, transferring alkyl or aryl (other than methyl) groups"/>
    <property type="evidence" value="ECO:0007669"/>
    <property type="project" value="InterPro"/>
</dbReference>
<evidence type="ECO:0008006" key="11">
    <source>
        <dbReference type="Google" id="ProtNLM"/>
    </source>
</evidence>
<keyword evidence="6 8" id="KW-1133">Transmembrane helix</keyword>
<evidence type="ECO:0000256" key="2">
    <source>
        <dbReference type="ARBA" id="ARBA00004651"/>
    </source>
</evidence>
<dbReference type="GO" id="GO:0006744">
    <property type="term" value="P:ubiquinone biosynthetic process"/>
    <property type="evidence" value="ECO:0007669"/>
    <property type="project" value="TreeGrafter"/>
</dbReference>
<accession>A0A2V3HT48</accession>
<dbReference type="NCBIfam" id="TIGR01475">
    <property type="entry name" value="ubiA_other"/>
    <property type="match status" value="1"/>
</dbReference>
<keyword evidence="5 8" id="KW-0812">Transmembrane</keyword>
<name>A0A2V3HT48_9ARCH</name>
<feature type="transmembrane region" description="Helical" evidence="8">
    <location>
        <begin position="132"/>
        <end position="152"/>
    </location>
</feature>
<dbReference type="Gene3D" id="1.20.120.1780">
    <property type="entry name" value="UbiA prenyltransferase"/>
    <property type="match status" value="1"/>
</dbReference>
<organism evidence="9 10">
    <name type="scientific">Candidatus Thalassarchaeum betae</name>
    <dbReference type="NCBI Taxonomy" id="2599289"/>
    <lineage>
        <taxon>Archaea</taxon>
        <taxon>Methanobacteriati</taxon>
        <taxon>Thermoplasmatota</taxon>
        <taxon>Candidatus Poseidoniia</taxon>
        <taxon>Candidatus Poseidoniales</taxon>
        <taxon>Candidatus Thalassarchaeaceae</taxon>
        <taxon>Candidatus Thalassarchaeum</taxon>
    </lineage>
</organism>
<comment type="similarity">
    <text evidence="3">Belongs to the UbiA prenyltransferase family.</text>
</comment>
<feature type="transmembrane region" description="Helical" evidence="8">
    <location>
        <begin position="108"/>
        <end position="125"/>
    </location>
</feature>
<protein>
    <recommendedName>
        <fullName evidence="11">4-hydroxybenzoate octaprenyltransferase</fullName>
    </recommendedName>
</protein>
<dbReference type="InterPro" id="IPR000537">
    <property type="entry name" value="UbiA_prenyltransferase"/>
</dbReference>
<comment type="cofactor">
    <cofactor evidence="1">
        <name>Mg(2+)</name>
        <dbReference type="ChEBI" id="CHEBI:18420"/>
    </cofactor>
</comment>
<evidence type="ECO:0000256" key="1">
    <source>
        <dbReference type="ARBA" id="ARBA00001946"/>
    </source>
</evidence>
<dbReference type="FunFam" id="1.10.357.140:FF:000008">
    <property type="entry name" value="4-hydroxybenzoate octaprenyltransferase"/>
    <property type="match status" value="1"/>
</dbReference>
<dbReference type="CDD" id="cd13959">
    <property type="entry name" value="PT_UbiA_COQ2"/>
    <property type="match status" value="1"/>
</dbReference>
<dbReference type="Proteomes" id="UP000248161">
    <property type="component" value="Unassembled WGS sequence"/>
</dbReference>
<evidence type="ECO:0000256" key="6">
    <source>
        <dbReference type="ARBA" id="ARBA00022989"/>
    </source>
</evidence>
<comment type="subcellular location">
    <subcellularLocation>
        <location evidence="2">Cell membrane</location>
        <topology evidence="2">Multi-pass membrane protein</topology>
    </subcellularLocation>
</comment>
<feature type="transmembrane region" description="Helical" evidence="8">
    <location>
        <begin position="223"/>
        <end position="240"/>
    </location>
</feature>
<dbReference type="Gene3D" id="1.10.357.140">
    <property type="entry name" value="UbiA prenyltransferase"/>
    <property type="match status" value="1"/>
</dbReference>
<dbReference type="PANTHER" id="PTHR11048:SF28">
    <property type="entry name" value="4-HYDROXYBENZOATE POLYPRENYLTRANSFERASE, MITOCHONDRIAL"/>
    <property type="match status" value="1"/>
</dbReference>
<keyword evidence="4" id="KW-0808">Transferase</keyword>
<gene>
    <name evidence="9" type="ORF">CXX69_06225</name>
</gene>
<dbReference type="AlphaFoldDB" id="A0A2V3HT48"/>
<dbReference type="Pfam" id="PF01040">
    <property type="entry name" value="UbiA"/>
    <property type="match status" value="1"/>
</dbReference>
<feature type="transmembrane region" description="Helical" evidence="8">
    <location>
        <begin position="252"/>
        <end position="269"/>
    </location>
</feature>
<feature type="transmembrane region" description="Helical" evidence="8">
    <location>
        <begin position="82"/>
        <end position="102"/>
    </location>
</feature>
<evidence type="ECO:0000256" key="4">
    <source>
        <dbReference type="ARBA" id="ARBA00022679"/>
    </source>
</evidence>
<evidence type="ECO:0000313" key="9">
    <source>
        <dbReference type="EMBL" id="PXF20941.1"/>
    </source>
</evidence>